<keyword evidence="6" id="KW-0084">Basement membrane</keyword>
<keyword evidence="9 12" id="KW-1015">Disulfide bond</keyword>
<evidence type="ECO:0000256" key="3">
    <source>
        <dbReference type="ARBA" id="ARBA00022530"/>
    </source>
</evidence>
<dbReference type="SMART" id="SM00180">
    <property type="entry name" value="EGF_Lam"/>
    <property type="match status" value="5"/>
</dbReference>
<keyword evidence="8" id="KW-0175">Coiled coil</keyword>
<dbReference type="SUPFAM" id="SSF57196">
    <property type="entry name" value="EGF/Laminin"/>
    <property type="match status" value="5"/>
</dbReference>
<feature type="disulfide bond" evidence="12">
    <location>
        <begin position="206"/>
        <end position="215"/>
    </location>
</feature>
<keyword evidence="14" id="KW-1185">Reference proteome</keyword>
<keyword evidence="4" id="KW-0732">Signal</keyword>
<dbReference type="GO" id="GO:0009887">
    <property type="term" value="P:animal organ morphogenesis"/>
    <property type="evidence" value="ECO:0007669"/>
    <property type="project" value="TreeGrafter"/>
</dbReference>
<dbReference type="FunFam" id="2.10.25.10:FF:000065">
    <property type="entry name" value="Laminin subunit beta 1"/>
    <property type="match status" value="1"/>
</dbReference>
<evidence type="ECO:0000256" key="9">
    <source>
        <dbReference type="ARBA" id="ARBA00023157"/>
    </source>
</evidence>
<keyword evidence="2" id="KW-0964">Secreted</keyword>
<keyword evidence="7" id="KW-0130">Cell adhesion</keyword>
<evidence type="ECO:0000256" key="10">
    <source>
        <dbReference type="ARBA" id="ARBA00023180"/>
    </source>
</evidence>
<dbReference type="InterPro" id="IPR013015">
    <property type="entry name" value="Laminin_IV_B"/>
</dbReference>
<gene>
    <name evidence="13" type="ORF">LSAA_8987</name>
</gene>
<dbReference type="GO" id="GO:0007155">
    <property type="term" value="P:cell adhesion"/>
    <property type="evidence" value="ECO:0007669"/>
    <property type="project" value="UniProtKB-KW"/>
</dbReference>
<dbReference type="AlphaFoldDB" id="A0A7R8CXK4"/>
<dbReference type="FunFam" id="2.10.25.10:FF:000074">
    <property type="entry name" value="Laminin subunit alpha"/>
    <property type="match status" value="1"/>
</dbReference>
<evidence type="ECO:0000256" key="6">
    <source>
        <dbReference type="ARBA" id="ARBA00022869"/>
    </source>
</evidence>
<feature type="disulfide bond" evidence="12">
    <location>
        <begin position="158"/>
        <end position="167"/>
    </location>
</feature>
<dbReference type="Pfam" id="PF24973">
    <property type="entry name" value="EGF_LMN_ATRN"/>
    <property type="match status" value="1"/>
</dbReference>
<dbReference type="EMBL" id="HG994583">
    <property type="protein sequence ID" value="CAF2931739.1"/>
    <property type="molecule type" value="Genomic_DNA"/>
</dbReference>
<dbReference type="PRINTS" id="PR00011">
    <property type="entry name" value="EGFLAMININ"/>
</dbReference>
<comment type="caution">
    <text evidence="12">Lacks conserved residue(s) required for the propagation of feature annotation.</text>
</comment>
<name>A0A7R8CXK4_LEPSM</name>
<dbReference type="GO" id="GO:0009888">
    <property type="term" value="P:tissue development"/>
    <property type="evidence" value="ECO:0007669"/>
    <property type="project" value="TreeGrafter"/>
</dbReference>
<accession>A0A7R8CXK4</accession>
<evidence type="ECO:0000313" key="13">
    <source>
        <dbReference type="EMBL" id="CAF2931739.1"/>
    </source>
</evidence>
<evidence type="ECO:0000313" key="14">
    <source>
        <dbReference type="Proteomes" id="UP000675881"/>
    </source>
</evidence>
<dbReference type="PROSITE" id="PS50027">
    <property type="entry name" value="EGF_LAM_2"/>
    <property type="match status" value="3"/>
</dbReference>
<proteinExistence type="predicted"/>
<dbReference type="CDD" id="cd00055">
    <property type="entry name" value="EGF_Lam"/>
    <property type="match status" value="4"/>
</dbReference>
<keyword evidence="11 12" id="KW-0424">Laminin EGF-like domain</keyword>
<evidence type="ECO:0000256" key="12">
    <source>
        <dbReference type="PROSITE-ProRule" id="PRU00460"/>
    </source>
</evidence>
<dbReference type="FunFam" id="2.10.25.10:FF:000135">
    <property type="entry name" value="Laminin subunit beta 4"/>
    <property type="match status" value="2"/>
</dbReference>
<feature type="disulfide bond" evidence="12">
    <location>
        <begin position="397"/>
        <end position="406"/>
    </location>
</feature>
<dbReference type="PANTHER" id="PTHR10574">
    <property type="entry name" value="NETRIN/LAMININ-RELATED"/>
    <property type="match status" value="1"/>
</dbReference>
<keyword evidence="5" id="KW-0677">Repeat</keyword>
<organism evidence="13 14">
    <name type="scientific">Lepeophtheirus salmonis</name>
    <name type="common">Salmon louse</name>
    <name type="synonym">Caligus salmonis</name>
    <dbReference type="NCBI Taxonomy" id="72036"/>
    <lineage>
        <taxon>Eukaryota</taxon>
        <taxon>Metazoa</taxon>
        <taxon>Ecdysozoa</taxon>
        <taxon>Arthropoda</taxon>
        <taxon>Crustacea</taxon>
        <taxon>Multicrustacea</taxon>
        <taxon>Hexanauplia</taxon>
        <taxon>Copepoda</taxon>
        <taxon>Siphonostomatoida</taxon>
        <taxon>Caligidae</taxon>
        <taxon>Lepeophtheirus</taxon>
    </lineage>
</organism>
<dbReference type="PANTHER" id="PTHR10574:SF375">
    <property type="entry name" value="LAMININ SUBUNIT BETA-1"/>
    <property type="match status" value="1"/>
</dbReference>
<dbReference type="GO" id="GO:0005604">
    <property type="term" value="C:basement membrane"/>
    <property type="evidence" value="ECO:0007669"/>
    <property type="project" value="UniProtKB-SubCell"/>
</dbReference>
<evidence type="ECO:0000256" key="8">
    <source>
        <dbReference type="ARBA" id="ARBA00023054"/>
    </source>
</evidence>
<dbReference type="Pfam" id="PF00053">
    <property type="entry name" value="EGF_laminin"/>
    <property type="match status" value="4"/>
</dbReference>
<evidence type="ECO:0000256" key="11">
    <source>
        <dbReference type="ARBA" id="ARBA00023292"/>
    </source>
</evidence>
<evidence type="ECO:0000256" key="5">
    <source>
        <dbReference type="ARBA" id="ARBA00022737"/>
    </source>
</evidence>
<dbReference type="InterPro" id="IPR056863">
    <property type="entry name" value="LMN_ATRN_NET-like_EGF"/>
</dbReference>
<sequence>MDHPDPNGPCANKPVDAEIIRQPLFAQSGSTPTPTPLCLEEGKRYEIKYLFDQYDTNNPDPKANILIDSIALIPRTDEVDIFQGSPLAETAASEFERNRCRERFMMQRPNEEIMEPCKSLLNSISYYVFNGGSNKQCECDSTGSESTLCDKYTGQCPCKKSVVGRKCDQCAPGTFDFGADGCQPCFCHNIGSLDPFCRQSDGQCNCDERAYGRRCNECQPGYWNFPNCQPCECNLHADTCDSQTGECINCRDATAGFHCEHCAPSYYLDLRADVNKRCRECPCPFSKASGHSFAESCYLDASSGEPICECDVGYSGTRCKSCDDNYFGSPELPTGSCIPCNCSNNWNFEDTGFECEHCKPGFFGDAVNNTCQECQCDILGSDPDKFDCDRSTGLCNCLPNVIGDHCDRCEEDHWKIGSGEGCESCDCDPFGSSSKNLQCIHWTMRMLNAFLVIVILKDRNPISAIMQQENVFVWKALVVRNAMNVPLDFSKRTHLSPESPVHSRTISYSDSPRCRECGECFTNWNRILTDLSNKQKEKVAKAEMVKVTGVTGAYTRAFEDMEGKLGQVKDILRSASVSNDELLGVSSRNRWN</sequence>
<evidence type="ECO:0000256" key="7">
    <source>
        <dbReference type="ARBA" id="ARBA00022889"/>
    </source>
</evidence>
<feature type="disulfide bond" evidence="12">
    <location>
        <begin position="187"/>
        <end position="204"/>
    </location>
</feature>
<keyword evidence="3" id="KW-0272">Extracellular matrix</keyword>
<dbReference type="SMART" id="SM00181">
    <property type="entry name" value="EGF"/>
    <property type="match status" value="4"/>
</dbReference>
<dbReference type="InterPro" id="IPR000742">
    <property type="entry name" value="EGF"/>
</dbReference>
<dbReference type="InterPro" id="IPR050440">
    <property type="entry name" value="Laminin/Netrin_ECM"/>
</dbReference>
<dbReference type="Gene3D" id="2.10.25.10">
    <property type="entry name" value="Laminin"/>
    <property type="match status" value="4"/>
</dbReference>
<dbReference type="Gene3D" id="2.170.300.10">
    <property type="entry name" value="Tie2 ligand-binding domain superfamily"/>
    <property type="match status" value="1"/>
</dbReference>
<dbReference type="Pfam" id="PF21199">
    <property type="entry name" value="LAMININ_IV_B"/>
    <property type="match status" value="1"/>
</dbReference>
<evidence type="ECO:0000256" key="2">
    <source>
        <dbReference type="ARBA" id="ARBA00022525"/>
    </source>
</evidence>
<feature type="disulfide bond" evidence="12">
    <location>
        <begin position="137"/>
        <end position="149"/>
    </location>
</feature>
<feature type="disulfide bond" evidence="12">
    <location>
        <begin position="185"/>
        <end position="197"/>
    </location>
</feature>
<evidence type="ECO:0000256" key="1">
    <source>
        <dbReference type="ARBA" id="ARBA00004302"/>
    </source>
</evidence>
<keyword evidence="10" id="KW-0325">Glycoprotein</keyword>
<dbReference type="InterPro" id="IPR002049">
    <property type="entry name" value="LE_dom"/>
</dbReference>
<evidence type="ECO:0000256" key="4">
    <source>
        <dbReference type="ARBA" id="ARBA00022729"/>
    </source>
</evidence>
<comment type="subcellular location">
    <subcellularLocation>
        <location evidence="1">Secreted</location>
        <location evidence="1">Extracellular space</location>
        <location evidence="1">Extracellular matrix</location>
        <location evidence="1">Basement membrane</location>
    </subcellularLocation>
</comment>
<dbReference type="PROSITE" id="PS51116">
    <property type="entry name" value="LAMININ_IVB"/>
    <property type="match status" value="1"/>
</dbReference>
<dbReference type="OrthoDB" id="5985440at2759"/>
<dbReference type="Proteomes" id="UP000675881">
    <property type="component" value="Chromosome 4"/>
</dbReference>
<dbReference type="PROSITE" id="PS01248">
    <property type="entry name" value="EGF_LAM_1"/>
    <property type="match status" value="2"/>
</dbReference>
<reference evidence="13" key="1">
    <citation type="submission" date="2021-02" db="EMBL/GenBank/DDBJ databases">
        <authorList>
            <person name="Bekaert M."/>
        </authorList>
    </citation>
    <scope>NUCLEOTIDE SEQUENCE</scope>
    <source>
        <strain evidence="13">IoA-00</strain>
    </source>
</reference>
<feature type="disulfide bond" evidence="12">
    <location>
        <begin position="139"/>
        <end position="156"/>
    </location>
</feature>
<protein>
    <submittedName>
        <fullName evidence="13">LAMB1</fullName>
    </submittedName>
</protein>